<dbReference type="Proteomes" id="UP000192315">
    <property type="component" value="Unassembled WGS sequence"/>
</dbReference>
<accession>A0A8G2FWM5</accession>
<evidence type="ECO:0000313" key="1">
    <source>
        <dbReference type="EMBL" id="SMD30821.1"/>
    </source>
</evidence>
<dbReference type="EMBL" id="FWYE01000002">
    <property type="protein sequence ID" value="SMD30821.1"/>
    <property type="molecule type" value="Genomic_DNA"/>
</dbReference>
<evidence type="ECO:0000313" key="2">
    <source>
        <dbReference type="Proteomes" id="UP000192315"/>
    </source>
</evidence>
<dbReference type="AlphaFoldDB" id="A0A8G2FWM5"/>
<keyword evidence="2" id="KW-1185">Reference proteome</keyword>
<name>A0A8G2FWM5_PICTO</name>
<comment type="caution">
    <text evidence="1">The sequence shown here is derived from an EMBL/GenBank/DDBJ whole genome shotgun (WGS) entry which is preliminary data.</text>
</comment>
<proteinExistence type="predicted"/>
<reference evidence="1 2" key="1">
    <citation type="submission" date="2017-04" db="EMBL/GenBank/DDBJ databases">
        <authorList>
            <person name="Varghese N."/>
            <person name="Submissions S."/>
        </authorList>
    </citation>
    <scope>NUCLEOTIDE SEQUENCE [LARGE SCALE GENOMIC DNA]</scope>
    <source>
        <strain evidence="1 2">DSM 9789</strain>
    </source>
</reference>
<gene>
    <name evidence="1" type="ORF">SAMN02745355_0734</name>
</gene>
<protein>
    <submittedName>
        <fullName evidence="1">Uncharacterized protein</fullName>
    </submittedName>
</protein>
<organism evidence="1 2">
    <name type="scientific">Picrophilus torridus (strain ATCC 700027 / DSM 9790 / JCM 10055 / NBRC 100828 / KAW 2/3)</name>
    <dbReference type="NCBI Taxonomy" id="1122961"/>
    <lineage>
        <taxon>Archaea</taxon>
        <taxon>Methanobacteriati</taxon>
        <taxon>Thermoplasmatota</taxon>
        <taxon>Thermoplasmata</taxon>
        <taxon>Thermoplasmatales</taxon>
        <taxon>Picrophilaceae</taxon>
        <taxon>Picrophilus</taxon>
    </lineage>
</organism>
<sequence>MRHATVEDLIYINDLLSRIRSIEKLREKNPGHFYFHGKNIAHFHVDNSIIYIDIGNERIKVTKFNYDDILYKIKNYMYLIENGHDFNK</sequence>
<dbReference type="RefSeq" id="WP_084272699.1">
    <property type="nucleotide sequence ID" value="NZ_FWYE01000002.1"/>
</dbReference>